<feature type="domain" description="TonB-dependent receptor plug" evidence="15">
    <location>
        <begin position="52"/>
        <end position="161"/>
    </location>
</feature>
<dbReference type="SUPFAM" id="SSF56935">
    <property type="entry name" value="Porins"/>
    <property type="match status" value="1"/>
</dbReference>
<evidence type="ECO:0000256" key="12">
    <source>
        <dbReference type="RuleBase" id="RU003357"/>
    </source>
</evidence>
<reference evidence="16 17" key="1">
    <citation type="submission" date="2020-06" db="EMBL/GenBank/DDBJ databases">
        <title>Altererythrobacter lutimaris sp. nov., a marine bacterium isolated from a tidal flat.</title>
        <authorList>
            <person name="Kim D."/>
            <person name="Yoo Y."/>
            <person name="Kim J.-J."/>
        </authorList>
    </citation>
    <scope>NUCLEOTIDE SEQUENCE [LARGE SCALE GENOMIC DNA]</scope>
    <source>
        <strain evidence="16 17">JGD-16</strain>
    </source>
</reference>
<comment type="subcellular location">
    <subcellularLocation>
        <location evidence="1 11">Cell outer membrane</location>
        <topology evidence="1 11">Multi-pass membrane protein</topology>
    </subcellularLocation>
</comment>
<evidence type="ECO:0000259" key="14">
    <source>
        <dbReference type="Pfam" id="PF00593"/>
    </source>
</evidence>
<feature type="signal peptide" evidence="13">
    <location>
        <begin position="1"/>
        <end position="24"/>
    </location>
</feature>
<evidence type="ECO:0000259" key="15">
    <source>
        <dbReference type="Pfam" id="PF07715"/>
    </source>
</evidence>
<dbReference type="Gene3D" id="2.40.170.20">
    <property type="entry name" value="TonB-dependent receptor, beta-barrel domain"/>
    <property type="match status" value="1"/>
</dbReference>
<accession>A0A850HD35</accession>
<keyword evidence="13" id="KW-0732">Signal</keyword>
<evidence type="ECO:0000256" key="6">
    <source>
        <dbReference type="ARBA" id="ARBA00023004"/>
    </source>
</evidence>
<keyword evidence="8 12" id="KW-0798">TonB box</keyword>
<evidence type="ECO:0000256" key="5">
    <source>
        <dbReference type="ARBA" id="ARBA00022692"/>
    </source>
</evidence>
<feature type="chain" id="PRO_5032528977" evidence="13">
    <location>
        <begin position="25"/>
        <end position="860"/>
    </location>
</feature>
<sequence length="860" mass="91436">MERKLASYAAGLLVGTCLATPAFAQDDGSEPQAPEARDDVIIVTATRRAEDVQDIPIAVTAVTPETLDKQGVVNVQNITSVSPSFSTSNAQIASGSVVLRIRGVGTTSNNIGFESAVGIFVDGAYQSRPGVALSEFVDVERVEVLRGPQGTLFGRNTSAGALNITNRRPDVTEFGGFANVTYGNHDLISVQGAINAPLVEDTLALRVTGAYRERDGYVDVLDNTVTKFGESNTIDQFLVRGQLGYEGDSGIRARLIFDYSEAENQCCAAVEMLADSTIDATLLALGASGPRGGMSAPIVATSPFDSATGRDVMRQRVASATRLPLANVDQWGVTGEIEVPLGDNADIIYIGSYRDFSSSENYDSDFSTLDVFDVDRLDTQIQTMTHELRVQGDAMDGRLSWMIGGYYADEDIDSDIDFVLGSDYDLLIGGVFGGLLGPAPLTFLTDLIVDGVPNGNGINPAGTTATNVYAQSSESWSIFTHNTFDITDSLALTVGLRYSDESKTGGFQQTESTNPTCLTLLGGTATIAGVVGPDLVGSVLGTGCFAFTAPAIGNDMIAFPLPREFEVPFSDSELIYTGKLTYQFAAPVTAYASFTHGYKSGGINLDITANSGGADPTFASEEVDAYEIGIKAKMLDDAVTLNVAAFHEEFSDFQVLEFTGAQFTTFNVASAKSTGLEIESIIRPDQNFTFNLGLTYTDARYPSDCAGDLTDSVNVVALCGNSLTNAPKWVGIVGANYDRDIGNDFRMFLAGQVRTESDRRTSTQAIVLPNAAAITAAGSLQAAVDAAPLLPFDVQDGNTKINLRAGFGAADKRWTLEAWVNNLTNVTTRGVTFNTVLRGGSRSAFIQEPRTSGVTLRVEF</sequence>
<dbReference type="Proteomes" id="UP000546031">
    <property type="component" value="Unassembled WGS sequence"/>
</dbReference>
<comment type="caution">
    <text evidence="16">The sequence shown here is derived from an EMBL/GenBank/DDBJ whole genome shotgun (WGS) entry which is preliminary data.</text>
</comment>
<feature type="domain" description="TonB-dependent receptor-like beta-barrel" evidence="14">
    <location>
        <begin position="350"/>
        <end position="823"/>
    </location>
</feature>
<dbReference type="PANTHER" id="PTHR32552">
    <property type="entry name" value="FERRICHROME IRON RECEPTOR-RELATED"/>
    <property type="match status" value="1"/>
</dbReference>
<dbReference type="Pfam" id="PF00593">
    <property type="entry name" value="TonB_dep_Rec_b-barrel"/>
    <property type="match status" value="1"/>
</dbReference>
<protein>
    <submittedName>
        <fullName evidence="16">TonB-dependent receptor</fullName>
    </submittedName>
</protein>
<dbReference type="InterPro" id="IPR012910">
    <property type="entry name" value="Plug_dom"/>
</dbReference>
<keyword evidence="9 11" id="KW-0472">Membrane</keyword>
<keyword evidence="6" id="KW-0408">Iron</keyword>
<dbReference type="GO" id="GO:0006826">
    <property type="term" value="P:iron ion transport"/>
    <property type="evidence" value="ECO:0007669"/>
    <property type="project" value="UniProtKB-KW"/>
</dbReference>
<name>A0A850HD35_9SPHN</name>
<comment type="similarity">
    <text evidence="11 12">Belongs to the TonB-dependent receptor family.</text>
</comment>
<dbReference type="InterPro" id="IPR039426">
    <property type="entry name" value="TonB-dep_rcpt-like"/>
</dbReference>
<dbReference type="InterPro" id="IPR000531">
    <property type="entry name" value="Beta-barrel_TonB"/>
</dbReference>
<dbReference type="GO" id="GO:0009279">
    <property type="term" value="C:cell outer membrane"/>
    <property type="evidence" value="ECO:0007669"/>
    <property type="project" value="UniProtKB-SubCell"/>
</dbReference>
<evidence type="ECO:0000256" key="2">
    <source>
        <dbReference type="ARBA" id="ARBA00022448"/>
    </source>
</evidence>
<evidence type="ECO:0000256" key="8">
    <source>
        <dbReference type="ARBA" id="ARBA00023077"/>
    </source>
</evidence>
<keyword evidence="5 11" id="KW-0812">Transmembrane</keyword>
<dbReference type="PANTHER" id="PTHR32552:SF81">
    <property type="entry name" value="TONB-DEPENDENT OUTER MEMBRANE RECEPTOR"/>
    <property type="match status" value="1"/>
</dbReference>
<organism evidence="16 17">
    <name type="scientific">Altererythrobacter lutimaris</name>
    <dbReference type="NCBI Taxonomy" id="2743979"/>
    <lineage>
        <taxon>Bacteria</taxon>
        <taxon>Pseudomonadati</taxon>
        <taxon>Pseudomonadota</taxon>
        <taxon>Alphaproteobacteria</taxon>
        <taxon>Sphingomonadales</taxon>
        <taxon>Erythrobacteraceae</taxon>
        <taxon>Altererythrobacter</taxon>
    </lineage>
</organism>
<dbReference type="Pfam" id="PF07715">
    <property type="entry name" value="Plug"/>
    <property type="match status" value="1"/>
</dbReference>
<evidence type="ECO:0000313" key="16">
    <source>
        <dbReference type="EMBL" id="NVE95699.1"/>
    </source>
</evidence>
<evidence type="ECO:0000256" key="3">
    <source>
        <dbReference type="ARBA" id="ARBA00022452"/>
    </source>
</evidence>
<dbReference type="AlphaFoldDB" id="A0A850HD35"/>
<dbReference type="Gene3D" id="2.170.130.10">
    <property type="entry name" value="TonB-dependent receptor, plug domain"/>
    <property type="match status" value="1"/>
</dbReference>
<keyword evidence="3 11" id="KW-1134">Transmembrane beta strand</keyword>
<evidence type="ECO:0000256" key="9">
    <source>
        <dbReference type="ARBA" id="ARBA00023136"/>
    </source>
</evidence>
<dbReference type="InterPro" id="IPR036942">
    <property type="entry name" value="Beta-barrel_TonB_sf"/>
</dbReference>
<proteinExistence type="inferred from homology"/>
<evidence type="ECO:0000256" key="4">
    <source>
        <dbReference type="ARBA" id="ARBA00022496"/>
    </source>
</evidence>
<evidence type="ECO:0000256" key="11">
    <source>
        <dbReference type="PROSITE-ProRule" id="PRU01360"/>
    </source>
</evidence>
<dbReference type="PROSITE" id="PS52016">
    <property type="entry name" value="TONB_DEPENDENT_REC_3"/>
    <property type="match status" value="1"/>
</dbReference>
<keyword evidence="10 11" id="KW-0998">Cell outer membrane</keyword>
<evidence type="ECO:0000313" key="17">
    <source>
        <dbReference type="Proteomes" id="UP000546031"/>
    </source>
</evidence>
<keyword evidence="16" id="KW-0675">Receptor</keyword>
<dbReference type="EMBL" id="JABWTA010000001">
    <property type="protein sequence ID" value="NVE95699.1"/>
    <property type="molecule type" value="Genomic_DNA"/>
</dbReference>
<dbReference type="InterPro" id="IPR037066">
    <property type="entry name" value="Plug_dom_sf"/>
</dbReference>
<gene>
    <name evidence="16" type="ORF">HUO12_12400</name>
</gene>
<keyword evidence="17" id="KW-1185">Reference proteome</keyword>
<evidence type="ECO:0000256" key="7">
    <source>
        <dbReference type="ARBA" id="ARBA00023065"/>
    </source>
</evidence>
<keyword evidence="2 11" id="KW-0813">Transport</keyword>
<dbReference type="RefSeq" id="WP_176273897.1">
    <property type="nucleotide sequence ID" value="NZ_JABWTA010000001.1"/>
</dbReference>
<keyword evidence="7" id="KW-0406">Ion transport</keyword>
<evidence type="ECO:0000256" key="10">
    <source>
        <dbReference type="ARBA" id="ARBA00023237"/>
    </source>
</evidence>
<evidence type="ECO:0000256" key="13">
    <source>
        <dbReference type="SAM" id="SignalP"/>
    </source>
</evidence>
<evidence type="ECO:0000256" key="1">
    <source>
        <dbReference type="ARBA" id="ARBA00004571"/>
    </source>
</evidence>
<keyword evidence="4" id="KW-0410">Iron transport</keyword>